<dbReference type="EMBL" id="CP061800">
    <property type="protein sequence ID" value="QTA91766.1"/>
    <property type="molecule type" value="Genomic_DNA"/>
</dbReference>
<sequence>MLTKKAHQVKHKLFEEVVLNKDIPGKQLKKGDVATVVEYHPVSKGEDGYSLEIFNALGDTIAVITVPESAIGRLNKNEVFSIRTLEAA</sequence>
<protein>
    <submittedName>
        <fullName evidence="1">DUF4926</fullName>
    </submittedName>
</protein>
<reference evidence="1" key="1">
    <citation type="journal article" date="2021" name="Microb. Physiol.">
        <title>Proteogenomic Insights into the Physiology of Marine, Sulfate-Reducing, Filamentous Desulfonema limicola and Desulfonema magnum.</title>
        <authorList>
            <person name="Schnaars V."/>
            <person name="Wohlbrand L."/>
            <person name="Scheve S."/>
            <person name="Hinrichs C."/>
            <person name="Reinhardt R."/>
            <person name="Rabus R."/>
        </authorList>
    </citation>
    <scope>NUCLEOTIDE SEQUENCE</scope>
    <source>
        <strain evidence="1">4be13</strain>
    </source>
</reference>
<dbReference type="Pfam" id="PF16277">
    <property type="entry name" value="DUF4926"/>
    <property type="match status" value="1"/>
</dbReference>
<dbReference type="KEGG" id="dmm:dnm_078400"/>
<accession>A0A975GS73</accession>
<keyword evidence="2" id="KW-1185">Reference proteome</keyword>
<name>A0A975GS73_9BACT</name>
<dbReference type="Proteomes" id="UP000663722">
    <property type="component" value="Chromosome"/>
</dbReference>
<evidence type="ECO:0000313" key="2">
    <source>
        <dbReference type="Proteomes" id="UP000663722"/>
    </source>
</evidence>
<proteinExistence type="predicted"/>
<evidence type="ECO:0000313" key="1">
    <source>
        <dbReference type="EMBL" id="QTA91766.1"/>
    </source>
</evidence>
<dbReference type="AlphaFoldDB" id="A0A975GS73"/>
<organism evidence="1 2">
    <name type="scientific">Desulfonema magnum</name>
    <dbReference type="NCBI Taxonomy" id="45655"/>
    <lineage>
        <taxon>Bacteria</taxon>
        <taxon>Pseudomonadati</taxon>
        <taxon>Thermodesulfobacteriota</taxon>
        <taxon>Desulfobacteria</taxon>
        <taxon>Desulfobacterales</taxon>
        <taxon>Desulfococcaceae</taxon>
        <taxon>Desulfonema</taxon>
    </lineage>
</organism>
<gene>
    <name evidence="1" type="ORF">dnm_078400</name>
</gene>
<dbReference type="InterPro" id="IPR032568">
    <property type="entry name" value="DUF4926"/>
</dbReference>